<dbReference type="EMBL" id="AMZH03021815">
    <property type="protein sequence ID" value="RRT37857.1"/>
    <property type="molecule type" value="Genomic_DNA"/>
</dbReference>
<organism evidence="1 2">
    <name type="scientific">Ensete ventricosum</name>
    <name type="common">Abyssinian banana</name>
    <name type="synonym">Musa ensete</name>
    <dbReference type="NCBI Taxonomy" id="4639"/>
    <lineage>
        <taxon>Eukaryota</taxon>
        <taxon>Viridiplantae</taxon>
        <taxon>Streptophyta</taxon>
        <taxon>Embryophyta</taxon>
        <taxon>Tracheophyta</taxon>
        <taxon>Spermatophyta</taxon>
        <taxon>Magnoliopsida</taxon>
        <taxon>Liliopsida</taxon>
        <taxon>Zingiberales</taxon>
        <taxon>Musaceae</taxon>
        <taxon>Ensete</taxon>
    </lineage>
</organism>
<evidence type="ECO:0000313" key="1">
    <source>
        <dbReference type="EMBL" id="RRT37857.1"/>
    </source>
</evidence>
<feature type="non-terminal residue" evidence="1">
    <location>
        <position position="1"/>
    </location>
</feature>
<dbReference type="AlphaFoldDB" id="A0A426XEE9"/>
<evidence type="ECO:0008006" key="3">
    <source>
        <dbReference type="Google" id="ProtNLM"/>
    </source>
</evidence>
<evidence type="ECO:0000313" key="2">
    <source>
        <dbReference type="Proteomes" id="UP000287651"/>
    </source>
</evidence>
<comment type="caution">
    <text evidence="1">The sequence shown here is derived from an EMBL/GenBank/DDBJ whole genome shotgun (WGS) entry which is preliminary data.</text>
</comment>
<accession>A0A426XEE9</accession>
<dbReference type="Proteomes" id="UP000287651">
    <property type="component" value="Unassembled WGS sequence"/>
</dbReference>
<reference evidence="1 2" key="1">
    <citation type="journal article" date="2014" name="Agronomy (Basel)">
        <title>A Draft Genome Sequence for Ensete ventricosum, the Drought-Tolerant Tree Against Hunger.</title>
        <authorList>
            <person name="Harrison J."/>
            <person name="Moore K.A."/>
            <person name="Paszkiewicz K."/>
            <person name="Jones T."/>
            <person name="Grant M."/>
            <person name="Ambacheew D."/>
            <person name="Muzemil S."/>
            <person name="Studholme D.J."/>
        </authorList>
    </citation>
    <scope>NUCLEOTIDE SEQUENCE [LARGE SCALE GENOMIC DNA]</scope>
</reference>
<name>A0A426XEE9_ENSVE</name>
<protein>
    <recommendedName>
        <fullName evidence="3">Integrase zinc-binding domain-containing protein</fullName>
    </recommendedName>
</protein>
<proteinExistence type="predicted"/>
<gene>
    <name evidence="1" type="ORF">B296_00050353</name>
</gene>
<sequence length="84" mass="9956">LVFPTLRIQTYDEEASNQQLRKNLNLLEEKRADAHLRTLAYRRAVTKLYNCRGKVAPNWEGPYRVVEVVREGTWHISNRQKIYA</sequence>